<gene>
    <name evidence="2" type="ORF">DK389_21370</name>
</gene>
<evidence type="ECO:0000256" key="1">
    <source>
        <dbReference type="SAM" id="MobiDB-lite"/>
    </source>
</evidence>
<dbReference type="InterPro" id="IPR029058">
    <property type="entry name" value="AB_hydrolase_fold"/>
</dbReference>
<keyword evidence="3" id="KW-1185">Reference proteome</keyword>
<proteinExistence type="predicted"/>
<dbReference type="AlphaFoldDB" id="A0A2U8W8Y2"/>
<organism evidence="2 3">
    <name type="scientific">Methylobacterium durans</name>
    <dbReference type="NCBI Taxonomy" id="2202825"/>
    <lineage>
        <taxon>Bacteria</taxon>
        <taxon>Pseudomonadati</taxon>
        <taxon>Pseudomonadota</taxon>
        <taxon>Alphaproteobacteria</taxon>
        <taxon>Hyphomicrobiales</taxon>
        <taxon>Methylobacteriaceae</taxon>
        <taxon>Methylobacterium</taxon>
    </lineage>
</organism>
<dbReference type="Proteomes" id="UP000245926">
    <property type="component" value="Chromosome"/>
</dbReference>
<name>A0A2U8W8Y2_9HYPH</name>
<evidence type="ECO:0000313" key="2">
    <source>
        <dbReference type="EMBL" id="AWN42585.1"/>
    </source>
</evidence>
<dbReference type="KEGG" id="mets:DK389_21370"/>
<protein>
    <submittedName>
        <fullName evidence="2">Uncharacterized protein</fullName>
    </submittedName>
</protein>
<accession>A0A2U8W8Y2</accession>
<sequence length="286" mass="31991">MIIGIHGLENKPPLDEKMRWWKAALVEGLKRNCGSKADEIPFEFVYWADLRYDRPILSDENKEPYHPDTGTGPFPRPDLDETQPVNAVLETVYEGLDWVQSKTGVTPVDDIILKTRFDDLWHYQSETGFAQEVRGRLCVRIKASSGQPVLLVAHSMRSIIAYDALRMLERDEPSVLVDHFVTLGSPLGLAEVKLKVAEEHGEVRVPNNVGRWTNLADRRDIATVAGGLADDYAPNRHGASVRDSAVVNAYRRPNGEPNHHKSYGYLRTPELSAIALRFTTGRPAGG</sequence>
<dbReference type="Gene3D" id="3.40.50.1820">
    <property type="entry name" value="alpha/beta hydrolase"/>
    <property type="match status" value="1"/>
</dbReference>
<evidence type="ECO:0000313" key="3">
    <source>
        <dbReference type="Proteomes" id="UP000245926"/>
    </source>
</evidence>
<dbReference type="OrthoDB" id="980024at2"/>
<dbReference type="EMBL" id="CP029550">
    <property type="protein sequence ID" value="AWN42585.1"/>
    <property type="molecule type" value="Genomic_DNA"/>
</dbReference>
<dbReference type="RefSeq" id="WP_109892612.1">
    <property type="nucleotide sequence ID" value="NZ_CP029550.1"/>
</dbReference>
<feature type="region of interest" description="Disordered" evidence="1">
    <location>
        <begin position="59"/>
        <end position="80"/>
    </location>
</feature>
<reference evidence="3" key="1">
    <citation type="submission" date="2018-05" db="EMBL/GenBank/DDBJ databases">
        <title>Complete Genome Sequence of Methylobacterium sp. 17SD2-17.</title>
        <authorList>
            <person name="Srinivasan S."/>
        </authorList>
    </citation>
    <scope>NUCLEOTIDE SEQUENCE [LARGE SCALE GENOMIC DNA]</scope>
    <source>
        <strain evidence="3">17SD2-17</strain>
    </source>
</reference>